<keyword evidence="1" id="KW-0505">Motor protein</keyword>
<dbReference type="GO" id="GO:0016020">
    <property type="term" value="C:membrane"/>
    <property type="evidence" value="ECO:0007669"/>
    <property type="project" value="TreeGrafter"/>
</dbReference>
<feature type="domain" description="GED" evidence="2">
    <location>
        <begin position="346"/>
        <end position="440"/>
    </location>
</feature>
<dbReference type="GO" id="GO:0005874">
    <property type="term" value="C:microtubule"/>
    <property type="evidence" value="ECO:0007669"/>
    <property type="project" value="TreeGrafter"/>
</dbReference>
<dbReference type="InterPro" id="IPR000375">
    <property type="entry name" value="Dynamin_stalk"/>
</dbReference>
<dbReference type="PANTHER" id="PTHR11566">
    <property type="entry name" value="DYNAMIN"/>
    <property type="match status" value="1"/>
</dbReference>
<accession>A0AAP0H799</accession>
<dbReference type="InterPro" id="IPR022812">
    <property type="entry name" value="Dynamin"/>
</dbReference>
<comment type="caution">
    <text evidence="3">The sequence shown here is derived from an EMBL/GenBank/DDBJ whole genome shotgun (WGS) entry which is preliminary data.</text>
</comment>
<dbReference type="GO" id="GO:0005525">
    <property type="term" value="F:GTP binding"/>
    <property type="evidence" value="ECO:0007669"/>
    <property type="project" value="InterPro"/>
</dbReference>
<gene>
    <name evidence="3" type="ORF">SSX86_005885</name>
</gene>
<dbReference type="InterPro" id="IPR027417">
    <property type="entry name" value="P-loop_NTPase"/>
</dbReference>
<dbReference type="Gene3D" id="3.40.50.300">
    <property type="entry name" value="P-loop containing nucleotide triphosphate hydrolases"/>
    <property type="match status" value="1"/>
</dbReference>
<dbReference type="SUPFAM" id="SSF52540">
    <property type="entry name" value="P-loop containing nucleoside triphosphate hydrolases"/>
    <property type="match status" value="1"/>
</dbReference>
<dbReference type="Pfam" id="PF02212">
    <property type="entry name" value="GED"/>
    <property type="match status" value="1"/>
</dbReference>
<dbReference type="GO" id="GO:0005737">
    <property type="term" value="C:cytoplasm"/>
    <property type="evidence" value="ECO:0007669"/>
    <property type="project" value="TreeGrafter"/>
</dbReference>
<dbReference type="Gene3D" id="1.20.120.1240">
    <property type="entry name" value="Dynamin, middle domain"/>
    <property type="match status" value="1"/>
</dbReference>
<organism evidence="3 4">
    <name type="scientific">Deinandra increscens subsp. villosa</name>
    <dbReference type="NCBI Taxonomy" id="3103831"/>
    <lineage>
        <taxon>Eukaryota</taxon>
        <taxon>Viridiplantae</taxon>
        <taxon>Streptophyta</taxon>
        <taxon>Embryophyta</taxon>
        <taxon>Tracheophyta</taxon>
        <taxon>Spermatophyta</taxon>
        <taxon>Magnoliopsida</taxon>
        <taxon>eudicotyledons</taxon>
        <taxon>Gunneridae</taxon>
        <taxon>Pentapetalae</taxon>
        <taxon>asterids</taxon>
        <taxon>campanulids</taxon>
        <taxon>Asterales</taxon>
        <taxon>Asteraceae</taxon>
        <taxon>Asteroideae</taxon>
        <taxon>Heliantheae alliance</taxon>
        <taxon>Madieae</taxon>
        <taxon>Madiinae</taxon>
        <taxon>Deinandra</taxon>
    </lineage>
</organism>
<dbReference type="InterPro" id="IPR003130">
    <property type="entry name" value="GED"/>
</dbReference>
<evidence type="ECO:0000313" key="3">
    <source>
        <dbReference type="EMBL" id="KAK9077548.1"/>
    </source>
</evidence>
<evidence type="ECO:0000313" key="4">
    <source>
        <dbReference type="Proteomes" id="UP001408789"/>
    </source>
</evidence>
<dbReference type="GO" id="GO:0003924">
    <property type="term" value="F:GTPase activity"/>
    <property type="evidence" value="ECO:0007669"/>
    <property type="project" value="InterPro"/>
</dbReference>
<name>A0AAP0H799_9ASTR</name>
<dbReference type="Proteomes" id="UP001408789">
    <property type="component" value="Unassembled WGS sequence"/>
</dbReference>
<dbReference type="AlphaFoldDB" id="A0AAP0H799"/>
<evidence type="ECO:0000256" key="1">
    <source>
        <dbReference type="ARBA" id="ARBA00023175"/>
    </source>
</evidence>
<keyword evidence="4" id="KW-1185">Reference proteome</keyword>
<dbReference type="GO" id="GO:0008017">
    <property type="term" value="F:microtubule binding"/>
    <property type="evidence" value="ECO:0007669"/>
    <property type="project" value="TreeGrafter"/>
</dbReference>
<proteinExistence type="predicted"/>
<dbReference type="PROSITE" id="PS51388">
    <property type="entry name" value="GED"/>
    <property type="match status" value="1"/>
</dbReference>
<dbReference type="EMBL" id="JBCNJP010000007">
    <property type="protein sequence ID" value="KAK9077548.1"/>
    <property type="molecule type" value="Genomic_DNA"/>
</dbReference>
<dbReference type="InterPro" id="IPR020850">
    <property type="entry name" value="GED_dom"/>
</dbReference>
<reference evidence="3 4" key="1">
    <citation type="submission" date="2024-04" db="EMBL/GenBank/DDBJ databases">
        <title>The reference genome of an endangered Asteraceae, Deinandra increscens subsp. villosa, native to the Central Coast of California.</title>
        <authorList>
            <person name="Guilliams M."/>
            <person name="Hasenstab-Lehman K."/>
            <person name="Meyer R."/>
            <person name="Mcevoy S."/>
        </authorList>
    </citation>
    <scope>NUCLEOTIDE SEQUENCE [LARGE SCALE GENOMIC DNA]</scope>
    <source>
        <tissue evidence="3">Leaf</tissue>
    </source>
</reference>
<evidence type="ECO:0000259" key="2">
    <source>
        <dbReference type="PROSITE" id="PS51388"/>
    </source>
</evidence>
<sequence>MSQRVDSIGQRTLAVVTRCDRPSDSLLVRITENTAEIGLGYICVRNRINGETFEEARNQEAALFETHPLVSKIHKSMVGIPALAHRLVQIQLVLMSKCLQEVVNNINERLNTLALDIKKLPQNFTSIHDAIVASVQIPSFVKVTLQKMLFQGEVDEYENDNQMHCNAWLVERIDKLLEDIQSSIKYTKGFLVEEMQVIEEVNNGSQYPQFLNHSVFLCLLNRKLKSISDLPISFVNEVWDYLYMFIIGVLADRFKNYQQLLVSMRKAIHSCMAKTKLMFVERVTEMIEMEKVTYYTCDSEFIASYNKLMGKHDSIFKLVCATYVEGYGTVEIKHLTGIPEYKRDQAFDLKVRMMAYWKIVSKRMVDCIAVQLRFFMQNMMIKEMEREIMEELVMVQGGGIEKMMLDEPPSMAEKREQLQSSIDLLQESKEIIEQAMANVEGSSN</sequence>
<dbReference type="Pfam" id="PF01031">
    <property type="entry name" value="Dynamin_M"/>
    <property type="match status" value="1"/>
</dbReference>
<dbReference type="PANTHER" id="PTHR11566:SF186">
    <property type="entry name" value="DYNAMIN CENTRAL DOMAIN, GTPASE EFFECTOR DOMAIN-CONTAINING PROTEIN-RELATED"/>
    <property type="match status" value="1"/>
</dbReference>
<protein>
    <recommendedName>
        <fullName evidence="2">GED domain-containing protein</fullName>
    </recommendedName>
</protein>